<evidence type="ECO:0000256" key="1">
    <source>
        <dbReference type="SAM" id="MobiDB-lite"/>
    </source>
</evidence>
<feature type="compositionally biased region" description="Acidic residues" evidence="1">
    <location>
        <begin position="104"/>
        <end position="123"/>
    </location>
</feature>
<evidence type="ECO:0000313" key="3">
    <source>
        <dbReference type="Proteomes" id="UP000789739"/>
    </source>
</evidence>
<keyword evidence="3" id="KW-1185">Reference proteome</keyword>
<name>A0A9N8VHK5_9GLOM</name>
<protein>
    <submittedName>
        <fullName evidence="2">5868_t:CDS:1</fullName>
    </submittedName>
</protein>
<dbReference type="EMBL" id="CAJVPI010000007">
    <property type="protein sequence ID" value="CAG8453313.1"/>
    <property type="molecule type" value="Genomic_DNA"/>
</dbReference>
<reference evidence="2" key="1">
    <citation type="submission" date="2021-06" db="EMBL/GenBank/DDBJ databases">
        <authorList>
            <person name="Kallberg Y."/>
            <person name="Tangrot J."/>
            <person name="Rosling A."/>
        </authorList>
    </citation>
    <scope>NUCLEOTIDE SEQUENCE</scope>
    <source>
        <strain evidence="2">BR232B</strain>
    </source>
</reference>
<dbReference type="Proteomes" id="UP000789739">
    <property type="component" value="Unassembled WGS sequence"/>
</dbReference>
<sequence>MRLNYPDNAPRDPDAFNNFIENELGRRLGYENFHLYRTPIEKINTVRRVSGTKRFTPAIRQQKSVCKNTRVKTRQPPDIQPKKTNYAVRFEEEYHSDSTSVNSEESEEEDLSDQEESSEEDENNSLTEQRSSKKSSTIAIIQKIFRASFKSMIEALIKECPESLLPQVLDYLGKVYNSLKDRLLDNFASKYSSKEKETNTLNFAIKNYYAESLQSKEAFASAASCLDQQVKKSYWPNPTREINFIQSIISDDIAEKTGHKIDKLNVPSITGIASKANVIGTVYDLPVTIGSGDDAITIYDNFSVVKAERNRNGDYKSLVLFGTPWLNKIGWEPIANREFKVNNNGKCLTIPLSVHKSQREVFTAEKLEHVPVVWPQKASVNDLVLKKN</sequence>
<feature type="region of interest" description="Disordered" evidence="1">
    <location>
        <begin position="65"/>
        <end position="132"/>
    </location>
</feature>
<dbReference type="AlphaFoldDB" id="A0A9N8VHK5"/>
<gene>
    <name evidence="2" type="ORF">PBRASI_LOCUS163</name>
</gene>
<evidence type="ECO:0000313" key="2">
    <source>
        <dbReference type="EMBL" id="CAG8453313.1"/>
    </source>
</evidence>
<accession>A0A9N8VHK5</accession>
<organism evidence="2 3">
    <name type="scientific">Paraglomus brasilianum</name>
    <dbReference type="NCBI Taxonomy" id="144538"/>
    <lineage>
        <taxon>Eukaryota</taxon>
        <taxon>Fungi</taxon>
        <taxon>Fungi incertae sedis</taxon>
        <taxon>Mucoromycota</taxon>
        <taxon>Glomeromycotina</taxon>
        <taxon>Glomeromycetes</taxon>
        <taxon>Paraglomerales</taxon>
        <taxon>Paraglomeraceae</taxon>
        <taxon>Paraglomus</taxon>
    </lineage>
</organism>
<dbReference type="OrthoDB" id="2430591at2759"/>
<proteinExistence type="predicted"/>
<comment type="caution">
    <text evidence="2">The sequence shown here is derived from an EMBL/GenBank/DDBJ whole genome shotgun (WGS) entry which is preliminary data.</text>
</comment>